<name>A0A2Z7DEK5_9LAMI</name>
<evidence type="ECO:0000313" key="2">
    <source>
        <dbReference type="Proteomes" id="UP000250235"/>
    </source>
</evidence>
<sequence>MLRLVPAGGIACVCLLVVQQKQMSMRVNIPLARRGNVVVSLLRLGVQLRDVRTSGNTVLGIRIRPPARQRKNNKTGAGRRSIRKQQFIIIEYGGPLGSLGLNDAGDDPVDFMSTGAEIMKMLERYSERYGKSHEKDVAKRFCKKGPKEFAGLDLSRTARPSRNCLENLDG</sequence>
<proteinExistence type="predicted"/>
<protein>
    <submittedName>
        <fullName evidence="1">Uncharacterized protein</fullName>
    </submittedName>
</protein>
<reference evidence="1 2" key="1">
    <citation type="journal article" date="2015" name="Proc. Natl. Acad. Sci. U.S.A.">
        <title>The resurrection genome of Boea hygrometrica: A blueprint for survival of dehydration.</title>
        <authorList>
            <person name="Xiao L."/>
            <person name="Yang G."/>
            <person name="Zhang L."/>
            <person name="Yang X."/>
            <person name="Zhao S."/>
            <person name="Ji Z."/>
            <person name="Zhou Q."/>
            <person name="Hu M."/>
            <person name="Wang Y."/>
            <person name="Chen M."/>
            <person name="Xu Y."/>
            <person name="Jin H."/>
            <person name="Xiao X."/>
            <person name="Hu G."/>
            <person name="Bao F."/>
            <person name="Hu Y."/>
            <person name="Wan P."/>
            <person name="Li L."/>
            <person name="Deng X."/>
            <person name="Kuang T."/>
            <person name="Xiang C."/>
            <person name="Zhu J.K."/>
            <person name="Oliver M.J."/>
            <person name="He Y."/>
        </authorList>
    </citation>
    <scope>NUCLEOTIDE SEQUENCE [LARGE SCALE GENOMIC DNA]</scope>
    <source>
        <strain evidence="2">cv. XS01</strain>
    </source>
</reference>
<dbReference type="AlphaFoldDB" id="A0A2Z7DEK5"/>
<evidence type="ECO:0000313" key="1">
    <source>
        <dbReference type="EMBL" id="KZV57256.1"/>
    </source>
</evidence>
<dbReference type="Proteomes" id="UP000250235">
    <property type="component" value="Unassembled WGS sequence"/>
</dbReference>
<dbReference type="EMBL" id="KQ987382">
    <property type="protein sequence ID" value="KZV57256.1"/>
    <property type="molecule type" value="Genomic_DNA"/>
</dbReference>
<accession>A0A2Z7DEK5</accession>
<organism evidence="1 2">
    <name type="scientific">Dorcoceras hygrometricum</name>
    <dbReference type="NCBI Taxonomy" id="472368"/>
    <lineage>
        <taxon>Eukaryota</taxon>
        <taxon>Viridiplantae</taxon>
        <taxon>Streptophyta</taxon>
        <taxon>Embryophyta</taxon>
        <taxon>Tracheophyta</taxon>
        <taxon>Spermatophyta</taxon>
        <taxon>Magnoliopsida</taxon>
        <taxon>eudicotyledons</taxon>
        <taxon>Gunneridae</taxon>
        <taxon>Pentapetalae</taxon>
        <taxon>asterids</taxon>
        <taxon>lamiids</taxon>
        <taxon>Lamiales</taxon>
        <taxon>Gesneriaceae</taxon>
        <taxon>Didymocarpoideae</taxon>
        <taxon>Trichosporeae</taxon>
        <taxon>Loxocarpinae</taxon>
        <taxon>Dorcoceras</taxon>
    </lineage>
</organism>
<keyword evidence="2" id="KW-1185">Reference proteome</keyword>
<gene>
    <name evidence="1" type="ORF">F511_16054</name>
</gene>